<reference evidence="3" key="1">
    <citation type="submission" date="2018-12" db="EMBL/GenBank/DDBJ databases">
        <title>Complete genome sequence of Paenibacillus sp. MBLB1234.</title>
        <authorList>
            <person name="Nam Y.-D."/>
            <person name="Kang J."/>
            <person name="Chung W.-H."/>
            <person name="Park Y.S."/>
        </authorList>
    </citation>
    <scope>NUCLEOTIDE SEQUENCE [LARGE SCALE GENOMIC DNA]</scope>
    <source>
        <strain evidence="3">MBLB1234</strain>
    </source>
</reference>
<keyword evidence="1" id="KW-0812">Transmembrane</keyword>
<dbReference type="AlphaFoldDB" id="A0A3Q9I9C9"/>
<proteinExistence type="predicted"/>
<evidence type="ECO:0000313" key="2">
    <source>
        <dbReference type="EMBL" id="AZS15682.1"/>
    </source>
</evidence>
<feature type="transmembrane region" description="Helical" evidence="1">
    <location>
        <begin position="279"/>
        <end position="307"/>
    </location>
</feature>
<dbReference type="OrthoDB" id="9767197at2"/>
<evidence type="ECO:0000313" key="3">
    <source>
        <dbReference type="Proteomes" id="UP000270678"/>
    </source>
</evidence>
<dbReference type="KEGG" id="plut:EI981_15355"/>
<feature type="transmembrane region" description="Helical" evidence="1">
    <location>
        <begin position="12"/>
        <end position="37"/>
    </location>
</feature>
<sequence length="416" mass="48118">MLRLVYYEIRKNYLRGYVLAAIVLFLILNACIIYRGYLSGDGLMGYFMPHSSETKVEWDFYHRMHKQLDGPLTANKARFVNDEHERLGSQTADRTYSRDQQDDTYTGHVWNDYVMITKYFYEPMKYAANYEKEINQTLEKANENIVFYSKYNNTYELAKNKYIQDHYSGRKIAVLYDGKPWELLFKYRFSDLLILLLLLLGLVPIYANERETRMDDLILSSRKGKGNMGLAKVLSIFIYIAFLLLVFSGLNLLTFATLYRLTGSGMPVYAIEAYQYTPFSISIGSFYMLLLLVKMAGFVAIGLWLCLLSAWFQRALYPYMLGTLLMVGGIYASGYLASVETAKTFWALVSPFTLLKGNELLMELAGMNIGNTFVLRLTVCLVMQFILSVLLYFMIRWFSTSSKLSRRTMFPVKEGV</sequence>
<feature type="transmembrane region" description="Helical" evidence="1">
    <location>
        <begin position="373"/>
        <end position="395"/>
    </location>
</feature>
<feature type="transmembrane region" description="Helical" evidence="1">
    <location>
        <begin position="319"/>
        <end position="338"/>
    </location>
</feature>
<feature type="transmembrane region" description="Helical" evidence="1">
    <location>
        <begin position="189"/>
        <end position="208"/>
    </location>
</feature>
<feature type="transmembrane region" description="Helical" evidence="1">
    <location>
        <begin position="229"/>
        <end position="259"/>
    </location>
</feature>
<evidence type="ECO:0000256" key="1">
    <source>
        <dbReference type="SAM" id="Phobius"/>
    </source>
</evidence>
<protein>
    <submittedName>
        <fullName evidence="2">Uncharacterized protein</fullName>
    </submittedName>
</protein>
<keyword evidence="1" id="KW-0472">Membrane</keyword>
<dbReference type="RefSeq" id="WP_126999563.1">
    <property type="nucleotide sequence ID" value="NZ_CP034346.1"/>
</dbReference>
<name>A0A3Q9I9C9_9BACL</name>
<keyword evidence="3" id="KW-1185">Reference proteome</keyword>
<keyword evidence="1" id="KW-1133">Transmembrane helix</keyword>
<gene>
    <name evidence="2" type="ORF">EI981_15355</name>
</gene>
<accession>A0A3Q9I9C9</accession>
<organism evidence="2 3">
    <name type="scientific">Paenibacillus lutimineralis</name>
    <dbReference type="NCBI Taxonomy" id="2707005"/>
    <lineage>
        <taxon>Bacteria</taxon>
        <taxon>Bacillati</taxon>
        <taxon>Bacillota</taxon>
        <taxon>Bacilli</taxon>
        <taxon>Bacillales</taxon>
        <taxon>Paenibacillaceae</taxon>
        <taxon>Paenibacillus</taxon>
    </lineage>
</organism>
<dbReference type="Proteomes" id="UP000270678">
    <property type="component" value="Chromosome"/>
</dbReference>
<dbReference type="EMBL" id="CP034346">
    <property type="protein sequence ID" value="AZS15682.1"/>
    <property type="molecule type" value="Genomic_DNA"/>
</dbReference>